<dbReference type="EMBL" id="LOPU01000029">
    <property type="protein sequence ID" value="KTG08781.1"/>
    <property type="molecule type" value="Genomic_DNA"/>
</dbReference>
<dbReference type="Proteomes" id="UP000054387">
    <property type="component" value="Unassembled WGS sequence"/>
</dbReference>
<reference evidence="1 2" key="1">
    <citation type="submission" date="2015-12" db="EMBL/GenBank/DDBJ databases">
        <title>Haloprofundus marisrubri gen. nov., sp. nov., an extremely halophilic archaeon isolated from the Discovery deep brine-seawater interface in the Red Sea.</title>
        <authorList>
            <person name="Zhang G."/>
            <person name="Stingl U."/>
            <person name="Rashid M."/>
        </authorList>
    </citation>
    <scope>NUCLEOTIDE SEQUENCE [LARGE SCALE GENOMIC DNA]</scope>
    <source>
        <strain evidence="1 2">SB9</strain>
    </source>
</reference>
<evidence type="ECO:0000313" key="2">
    <source>
        <dbReference type="Proteomes" id="UP000054387"/>
    </source>
</evidence>
<dbReference type="RefSeq" id="WP_058581933.1">
    <property type="nucleotide sequence ID" value="NZ_LOPU01000029.1"/>
</dbReference>
<evidence type="ECO:0008006" key="3">
    <source>
        <dbReference type="Google" id="ProtNLM"/>
    </source>
</evidence>
<dbReference type="Pfam" id="PF19420">
    <property type="entry name" value="DDAH_eukar"/>
    <property type="match status" value="1"/>
</dbReference>
<dbReference type="PANTHER" id="PTHR47271:SF2">
    <property type="entry name" value="ARGININE DEIMINASE"/>
    <property type="match status" value="1"/>
</dbReference>
<comment type="caution">
    <text evidence="1">The sequence shown here is derived from an EMBL/GenBank/DDBJ whole genome shotgun (WGS) entry which is preliminary data.</text>
</comment>
<dbReference type="GO" id="GO:0016990">
    <property type="term" value="F:arginine deiminase activity"/>
    <property type="evidence" value="ECO:0007669"/>
    <property type="project" value="TreeGrafter"/>
</dbReference>
<dbReference type="PANTHER" id="PTHR47271">
    <property type="entry name" value="ARGININE DEIMINASE"/>
    <property type="match status" value="1"/>
</dbReference>
<sequence>MAIDSRDVTQVGRVYDTARVLDFDLESIPSRQDHETVLLVSPQYFDVRYHINPYMGGEVDGTAATEQWETLQEAYEEYASRVLVFDPDEVWASLSTERKTLPPEGLPDMVFCANHGVATPDGDGVVLAAMSNAERVDEPTYFGAWCQENGYRTMSLAPGTRFEGGGDAIWHPGRELLWGGYGIRSDKRAYDEIADRLGVRVVTLELTDENYYHLDVCFAPLDEETVLIQSEAFTDEGLATIHALFETVIDAPVDESTGGLACNLHSVDGERVIMSRGNPKTAALLEAHGYETTAVCTDEFQKAGGSVRCLTLSLGDGSRPGYLNGR</sequence>
<dbReference type="SUPFAM" id="SSF55909">
    <property type="entry name" value="Pentein"/>
    <property type="match status" value="1"/>
</dbReference>
<dbReference type="STRING" id="1514971.AUR64_13215"/>
<dbReference type="AlphaFoldDB" id="A0A0W1R5W4"/>
<dbReference type="OrthoDB" id="350077at2157"/>
<proteinExistence type="predicted"/>
<accession>A0A0W1R5W4</accession>
<keyword evidence="2" id="KW-1185">Reference proteome</keyword>
<evidence type="ECO:0000313" key="1">
    <source>
        <dbReference type="EMBL" id="KTG08781.1"/>
    </source>
</evidence>
<organism evidence="1 2">
    <name type="scientific">Haloprofundus marisrubri</name>
    <dbReference type="NCBI Taxonomy" id="1514971"/>
    <lineage>
        <taxon>Archaea</taxon>
        <taxon>Methanobacteriati</taxon>
        <taxon>Methanobacteriota</taxon>
        <taxon>Stenosarchaea group</taxon>
        <taxon>Halobacteria</taxon>
        <taxon>Halobacteriales</taxon>
        <taxon>Haloferacaceae</taxon>
        <taxon>Haloprofundus</taxon>
    </lineage>
</organism>
<name>A0A0W1R5W4_9EURY</name>
<gene>
    <name evidence="1" type="ORF">AUR64_13215</name>
</gene>
<dbReference type="GO" id="GO:0019546">
    <property type="term" value="P:L-arginine deiminase pathway"/>
    <property type="evidence" value="ECO:0007669"/>
    <property type="project" value="TreeGrafter"/>
</dbReference>
<dbReference type="Gene3D" id="3.75.10.10">
    <property type="entry name" value="L-arginine/glycine Amidinotransferase, Chain A"/>
    <property type="match status" value="1"/>
</dbReference>
<protein>
    <recommendedName>
        <fullName evidence="3">Amidinotransferase</fullName>
    </recommendedName>
</protein>